<dbReference type="PANTHER" id="PTHR31145:SF2">
    <property type="entry name" value="FLAVIN CARRIER PROTEIN 2"/>
    <property type="match status" value="1"/>
</dbReference>
<keyword evidence="5 7" id="KW-1133">Transmembrane helix</keyword>
<organism evidence="10 11">
    <name type="scientific">Purpureocillium lilacinum</name>
    <name type="common">Paecilomyces lilacinus</name>
    <dbReference type="NCBI Taxonomy" id="33203"/>
    <lineage>
        <taxon>Eukaryota</taxon>
        <taxon>Fungi</taxon>
        <taxon>Dikarya</taxon>
        <taxon>Ascomycota</taxon>
        <taxon>Pezizomycotina</taxon>
        <taxon>Sordariomycetes</taxon>
        <taxon>Hypocreomycetidae</taxon>
        <taxon>Hypocreales</taxon>
        <taxon>Ophiocordycipitaceae</taxon>
        <taxon>Purpureocillium</taxon>
    </lineage>
</organism>
<evidence type="ECO:0000256" key="8">
    <source>
        <dbReference type="SAM" id="SignalP"/>
    </source>
</evidence>
<dbReference type="SMART" id="SM01320">
    <property type="entry name" value="TRP_N"/>
    <property type="match status" value="1"/>
</dbReference>
<feature type="transmembrane region" description="Helical" evidence="7">
    <location>
        <begin position="418"/>
        <end position="437"/>
    </location>
</feature>
<dbReference type="EMBL" id="LCWV01000030">
    <property type="protein sequence ID" value="PWI65821.1"/>
    <property type="molecule type" value="Genomic_DNA"/>
</dbReference>
<evidence type="ECO:0000313" key="11">
    <source>
        <dbReference type="Proteomes" id="UP000245956"/>
    </source>
</evidence>
<evidence type="ECO:0000259" key="9">
    <source>
        <dbReference type="SMART" id="SM01320"/>
    </source>
</evidence>
<dbReference type="GO" id="GO:0016020">
    <property type="term" value="C:membrane"/>
    <property type="evidence" value="ECO:0007669"/>
    <property type="project" value="UniProtKB-SubCell"/>
</dbReference>
<feature type="signal peptide" evidence="8">
    <location>
        <begin position="1"/>
        <end position="29"/>
    </location>
</feature>
<evidence type="ECO:0000256" key="7">
    <source>
        <dbReference type="SAM" id="Phobius"/>
    </source>
</evidence>
<dbReference type="InterPro" id="IPR040241">
    <property type="entry name" value="TRP_Flc/Pkd2-like"/>
</dbReference>
<accession>A0A2U3DU93</accession>
<dbReference type="AlphaFoldDB" id="A0A2U3DU93"/>
<dbReference type="Pfam" id="PF06011">
    <property type="entry name" value="TRP"/>
    <property type="match status" value="1"/>
</dbReference>
<feature type="transmembrane region" description="Helical" evidence="7">
    <location>
        <begin position="335"/>
        <end position="357"/>
    </location>
</feature>
<dbReference type="Proteomes" id="UP000245956">
    <property type="component" value="Unassembled WGS sequence"/>
</dbReference>
<dbReference type="Pfam" id="PF14558">
    <property type="entry name" value="TRP_N"/>
    <property type="match status" value="1"/>
</dbReference>
<evidence type="ECO:0000256" key="1">
    <source>
        <dbReference type="ARBA" id="ARBA00004141"/>
    </source>
</evidence>
<feature type="chain" id="PRO_5015713658" description="ML-like domain-containing protein" evidence="8">
    <location>
        <begin position="30"/>
        <end position="648"/>
    </location>
</feature>
<feature type="transmembrane region" description="Helical" evidence="7">
    <location>
        <begin position="506"/>
        <end position="526"/>
    </location>
</feature>
<dbReference type="InterPro" id="IPR010308">
    <property type="entry name" value="TRP_C"/>
</dbReference>
<feature type="transmembrane region" description="Helical" evidence="7">
    <location>
        <begin position="480"/>
        <end position="500"/>
    </location>
</feature>
<dbReference type="PANTHER" id="PTHR31145">
    <property type="entry name" value="INTEGRAL MEMBRANE PROTEIN (AFU_ORTHOLOGUE AFUA_7G01610)"/>
    <property type="match status" value="1"/>
</dbReference>
<evidence type="ECO:0000313" key="10">
    <source>
        <dbReference type="EMBL" id="PWI65821.1"/>
    </source>
</evidence>
<sequence>MAATVKWLISRPCTAFYAVLLLLSHQAIADKLLSTSSLSTCAKDSGFSASLFKVTFTPENCTLDINIMATSTIQGKVIFDLHVWAYGFPVTRQIIDPCNIPQTGLCPMTPGKFNHPFRISGNEMRGAAETVPAIAYNIPDLDATARAYINLTATGESVACIEADISNGKTVSVDGVKWATATFIGVGLLCSAVTKRFGHTNAAAHGAVSTLAIFAYFQSQSVIGLLAVHIPPIAQSWTQNFQWSLGIVRIGWMQRAITWYQRSTGGRASGILDALGTVSVQVLRRELNIDNLHRRDTAALSTVAKRNSLVNDSGSYVVTGIQRVAFRAGIEITNLFMTGVTFFYMFTLCLVLILALSKGLCELGVRRKLIDPGRASEFRLYWLDSLKGIIMSVCLVGLLQISTLCLWELAERDSPAEVVLAVGFLMTLCVILAFGTYKTLRTLNQTRKDSTNANPAYGLFADVGVLNKFGALYIQYRASASYFIIPSLIRIVGKAMLVALGQNRPIAQAIALMIIEVGFLIAASVIRPWMGKGINSFHIAISVVDFLNSVLLFIFCNVFSLPTVALGVIGVVFFILNAAFSLILIIYVIASTAVTLFQKDPDGRYYTMADDRTSFMKSRTQIDSTFQLHELHRSAQRDIATGYPIPLK</sequence>
<evidence type="ECO:0000256" key="3">
    <source>
        <dbReference type="ARBA" id="ARBA00022692"/>
    </source>
</evidence>
<feature type="transmembrane region" description="Helical" evidence="7">
    <location>
        <begin position="538"/>
        <end position="560"/>
    </location>
</feature>
<comment type="subcellular location">
    <subcellularLocation>
        <location evidence="1">Membrane</location>
        <topology evidence="1">Multi-pass membrane protein</topology>
    </subcellularLocation>
</comment>
<dbReference type="InterPro" id="IPR032800">
    <property type="entry name" value="TRP_N"/>
</dbReference>
<evidence type="ECO:0000256" key="5">
    <source>
        <dbReference type="ARBA" id="ARBA00022989"/>
    </source>
</evidence>
<proteinExistence type="inferred from homology"/>
<keyword evidence="6 7" id="KW-0472">Membrane</keyword>
<evidence type="ECO:0000256" key="6">
    <source>
        <dbReference type="ARBA" id="ARBA00023136"/>
    </source>
</evidence>
<gene>
    <name evidence="10" type="ORF">PCL_06792</name>
</gene>
<dbReference type="GO" id="GO:0009272">
    <property type="term" value="P:fungal-type cell wall biogenesis"/>
    <property type="evidence" value="ECO:0007669"/>
    <property type="project" value="TreeGrafter"/>
</dbReference>
<keyword evidence="4 8" id="KW-0732">Signal</keyword>
<dbReference type="GO" id="GO:0055085">
    <property type="term" value="P:transmembrane transport"/>
    <property type="evidence" value="ECO:0007669"/>
    <property type="project" value="TreeGrafter"/>
</dbReference>
<protein>
    <recommendedName>
        <fullName evidence="9">ML-like domain-containing protein</fullName>
    </recommendedName>
</protein>
<feature type="transmembrane region" description="Helical" evidence="7">
    <location>
        <begin position="566"/>
        <end position="590"/>
    </location>
</feature>
<evidence type="ECO:0000256" key="4">
    <source>
        <dbReference type="ARBA" id="ARBA00022729"/>
    </source>
</evidence>
<comment type="caution">
    <text evidence="10">The sequence shown here is derived from an EMBL/GenBank/DDBJ whole genome shotgun (WGS) entry which is preliminary data.</text>
</comment>
<reference evidence="10 11" key="1">
    <citation type="journal article" date="2016" name="Front. Microbiol.">
        <title>Genome and transcriptome sequences reveal the specific parasitism of the nematophagous Purpureocillium lilacinum 36-1.</title>
        <authorList>
            <person name="Xie J."/>
            <person name="Li S."/>
            <person name="Mo C."/>
            <person name="Xiao X."/>
            <person name="Peng D."/>
            <person name="Wang G."/>
            <person name="Xiao Y."/>
        </authorList>
    </citation>
    <scope>NUCLEOTIDE SEQUENCE [LARGE SCALE GENOMIC DNA]</scope>
    <source>
        <strain evidence="10 11">36-1</strain>
    </source>
</reference>
<feature type="domain" description="ML-like" evidence="9">
    <location>
        <begin position="31"/>
        <end position="172"/>
    </location>
</feature>
<comment type="similarity">
    <text evidence="2">Belongs to the transient receptor potential (TRP) ion channel family.</text>
</comment>
<keyword evidence="3 7" id="KW-0812">Transmembrane</keyword>
<name>A0A2U3DU93_PURLI</name>
<evidence type="ECO:0000256" key="2">
    <source>
        <dbReference type="ARBA" id="ARBA00010642"/>
    </source>
</evidence>